<evidence type="ECO:0000256" key="2">
    <source>
        <dbReference type="ARBA" id="ARBA00012608"/>
    </source>
</evidence>
<keyword evidence="18" id="KW-1185">Reference proteome</keyword>
<proteinExistence type="inferred from homology"/>
<evidence type="ECO:0000256" key="4">
    <source>
        <dbReference type="ARBA" id="ARBA00022630"/>
    </source>
</evidence>
<name>A0A1R1RPR5_9BACI</name>
<keyword evidence="6 14" id="KW-0560">Oxidoreductase</keyword>
<dbReference type="Pfam" id="PF07992">
    <property type="entry name" value="Pyr_redox_2"/>
    <property type="match status" value="1"/>
</dbReference>
<feature type="binding site" evidence="12">
    <location>
        <position position="47"/>
    </location>
    <ligand>
        <name>FAD</name>
        <dbReference type="ChEBI" id="CHEBI:57692"/>
    </ligand>
</feature>
<evidence type="ECO:0000256" key="12">
    <source>
        <dbReference type="PIRSR" id="PIRSR000350-3"/>
    </source>
</evidence>
<dbReference type="Pfam" id="PF02852">
    <property type="entry name" value="Pyr_redox_dim"/>
    <property type="match status" value="1"/>
</dbReference>
<accession>A0A1R1QLT0</accession>
<dbReference type="InterPro" id="IPR023753">
    <property type="entry name" value="FAD/NAD-binding_dom"/>
</dbReference>
<dbReference type="EMBL" id="MTJL01000018">
    <property type="protein sequence ID" value="OMI05607.1"/>
    <property type="molecule type" value="Genomic_DNA"/>
</dbReference>
<evidence type="ECO:0000256" key="10">
    <source>
        <dbReference type="ARBA" id="ARBA00049187"/>
    </source>
</evidence>
<feature type="binding site" evidence="12">
    <location>
        <position position="306"/>
    </location>
    <ligand>
        <name>FAD</name>
        <dbReference type="ChEBI" id="CHEBI:57692"/>
    </ligand>
</feature>
<evidence type="ECO:0000259" key="16">
    <source>
        <dbReference type="Pfam" id="PF07992"/>
    </source>
</evidence>
<dbReference type="InterPro" id="IPR036188">
    <property type="entry name" value="FAD/NAD-bd_sf"/>
</dbReference>
<dbReference type="NCBIfam" id="TIGR01350">
    <property type="entry name" value="lipoamide_DH"/>
    <property type="match status" value="1"/>
</dbReference>
<sequence>MTLAIIGGGPAGYVAAITAARRGRKVILIDQRDLGGTCLNEGCIPTKSLLESADMVEKIKSASEFGIDLSRENPVIHWQAVQNRKKSIVRQLADGVRYLMNKNKIKVMKGKASFLSEHDILIEGGGKPEVIKAEHIIIAAGSEPAALPFAPFDGKWIIHSGDAMSLPSIPDSLFIIGGGIIGCEFASIFSRMGTKVVMAEQAEQILPEEDPDIAECLKSKLEEAGVQILTSAAVERLDPVLKKAFLLKNGDERVEAHSDVCLVAIGRKPRVTELNLDQIGIQYDSKGIHINQHMQTNLSHIYACGDVAGGVQLAHAAFHEGTVAASHASGQDVQVHDKVIPRCIYTSPEIASVGLNEQKARERYGDIRIGEFSFSANGKALILNQPVGKVKIITEPEYQEIIGVSIIGPNATELIGQASVMMHAELTADTMENFIAAHPTLSEAVHEALLQTSGHAIHC</sequence>
<evidence type="ECO:0000256" key="6">
    <source>
        <dbReference type="ARBA" id="ARBA00023002"/>
    </source>
</evidence>
<dbReference type="OrthoDB" id="9800167at2"/>
<gene>
    <name evidence="17" type="ORF">BW143_10590</name>
</gene>
<dbReference type="PIRSF" id="PIRSF000350">
    <property type="entry name" value="Mercury_reductase_MerA"/>
    <property type="match status" value="1"/>
</dbReference>
<evidence type="ECO:0000256" key="3">
    <source>
        <dbReference type="ARBA" id="ARBA00016961"/>
    </source>
</evidence>
<dbReference type="Gene3D" id="3.50.50.60">
    <property type="entry name" value="FAD/NAD(P)-binding domain"/>
    <property type="match status" value="2"/>
</dbReference>
<keyword evidence="7 12" id="KW-0520">NAD</keyword>
<organism evidence="17 18">
    <name type="scientific">Bacillus swezeyi</name>
    <dbReference type="NCBI Taxonomy" id="1925020"/>
    <lineage>
        <taxon>Bacteria</taxon>
        <taxon>Bacillati</taxon>
        <taxon>Bacillota</taxon>
        <taxon>Bacilli</taxon>
        <taxon>Bacillales</taxon>
        <taxon>Bacillaceae</taxon>
        <taxon>Bacillus</taxon>
    </lineage>
</organism>
<dbReference type="GO" id="GO:0006103">
    <property type="term" value="P:2-oxoglutarate metabolic process"/>
    <property type="evidence" value="ECO:0007669"/>
    <property type="project" value="TreeGrafter"/>
</dbReference>
<dbReference type="InterPro" id="IPR016156">
    <property type="entry name" value="FAD/NAD-linked_Rdtase_dimer_sf"/>
</dbReference>
<keyword evidence="4 14" id="KW-0285">Flavoprotein</keyword>
<feature type="binding site" evidence="12">
    <location>
        <begin position="177"/>
        <end position="184"/>
    </location>
    <ligand>
        <name>NAD(+)</name>
        <dbReference type="ChEBI" id="CHEBI:57540"/>
    </ligand>
</feature>
<evidence type="ECO:0000256" key="8">
    <source>
        <dbReference type="ARBA" id="ARBA00023157"/>
    </source>
</evidence>
<dbReference type="InterPro" id="IPR012999">
    <property type="entry name" value="Pyr_OxRdtase_I_AS"/>
</dbReference>
<evidence type="ECO:0000256" key="7">
    <source>
        <dbReference type="ARBA" id="ARBA00023027"/>
    </source>
</evidence>
<dbReference type="GO" id="GO:0050660">
    <property type="term" value="F:flavin adenine dinucleotide binding"/>
    <property type="evidence" value="ECO:0007669"/>
    <property type="project" value="InterPro"/>
</dbReference>
<dbReference type="SUPFAM" id="SSF51905">
    <property type="entry name" value="FAD/NAD(P)-binding domain"/>
    <property type="match status" value="1"/>
</dbReference>
<accession>A0A1R1RPR5</accession>
<evidence type="ECO:0000256" key="14">
    <source>
        <dbReference type="RuleBase" id="RU003692"/>
    </source>
</evidence>
<dbReference type="PRINTS" id="PR00411">
    <property type="entry name" value="PNDRDTASEI"/>
</dbReference>
<feature type="disulfide bond" description="Redox-active" evidence="13">
    <location>
        <begin position="38"/>
        <end position="43"/>
    </location>
</feature>
<dbReference type="InterPro" id="IPR004099">
    <property type="entry name" value="Pyr_nucl-diS_OxRdtase_dimer"/>
</dbReference>
<dbReference type="FunFam" id="3.30.390.30:FF:000001">
    <property type="entry name" value="Dihydrolipoyl dehydrogenase"/>
    <property type="match status" value="1"/>
</dbReference>
<keyword evidence="8" id="KW-1015">Disulfide bond</keyword>
<dbReference type="Gene3D" id="3.30.390.30">
    <property type="match status" value="1"/>
</dbReference>
<feature type="active site" description="Proton acceptor" evidence="11">
    <location>
        <position position="438"/>
    </location>
</feature>
<dbReference type="EC" id="1.8.1.4" evidence="2 14"/>
<reference evidence="17 18" key="1">
    <citation type="submission" date="2017-01" db="EMBL/GenBank/DDBJ databases">
        <title>Bacillus phylogenomics.</title>
        <authorList>
            <person name="Dunlap C."/>
        </authorList>
    </citation>
    <scope>NUCLEOTIDE SEQUENCE [LARGE SCALE GENOMIC DNA]</scope>
    <source>
        <strain evidence="17 18">NRRL B-41282</strain>
    </source>
</reference>
<evidence type="ECO:0000256" key="11">
    <source>
        <dbReference type="PIRSR" id="PIRSR000350-2"/>
    </source>
</evidence>
<dbReference type="AlphaFoldDB" id="A0A1R1RPR5"/>
<dbReference type="InterPro" id="IPR006258">
    <property type="entry name" value="Lipoamide_DH"/>
</dbReference>
<comment type="cofactor">
    <cofactor evidence="12 14">
        <name>FAD</name>
        <dbReference type="ChEBI" id="CHEBI:57692"/>
    </cofactor>
    <text evidence="12 14">Binds 1 FAD per subunit.</text>
</comment>
<dbReference type="GO" id="GO:0004148">
    <property type="term" value="F:dihydrolipoyl dehydrogenase (NADH) activity"/>
    <property type="evidence" value="ECO:0007669"/>
    <property type="project" value="UniProtKB-EC"/>
</dbReference>
<dbReference type="InterPro" id="IPR001100">
    <property type="entry name" value="Pyr_nuc-diS_OxRdtase"/>
</dbReference>
<comment type="catalytic activity">
    <reaction evidence="10 14">
        <text>N(6)-[(R)-dihydrolipoyl]-L-lysyl-[protein] + NAD(+) = N(6)-[(R)-lipoyl]-L-lysyl-[protein] + NADH + H(+)</text>
        <dbReference type="Rhea" id="RHEA:15045"/>
        <dbReference type="Rhea" id="RHEA-COMP:10474"/>
        <dbReference type="Rhea" id="RHEA-COMP:10475"/>
        <dbReference type="ChEBI" id="CHEBI:15378"/>
        <dbReference type="ChEBI" id="CHEBI:57540"/>
        <dbReference type="ChEBI" id="CHEBI:57945"/>
        <dbReference type="ChEBI" id="CHEBI:83099"/>
        <dbReference type="ChEBI" id="CHEBI:83100"/>
        <dbReference type="EC" id="1.8.1.4"/>
    </reaction>
</comment>
<evidence type="ECO:0000256" key="5">
    <source>
        <dbReference type="ARBA" id="ARBA00022827"/>
    </source>
</evidence>
<evidence type="ECO:0000256" key="1">
    <source>
        <dbReference type="ARBA" id="ARBA00007532"/>
    </source>
</evidence>
<feature type="domain" description="FAD/NAD(P)-binding" evidence="16">
    <location>
        <begin position="2"/>
        <end position="321"/>
    </location>
</feature>
<evidence type="ECO:0000313" key="17">
    <source>
        <dbReference type="EMBL" id="OMI05607.1"/>
    </source>
</evidence>
<dbReference type="PRINTS" id="PR00368">
    <property type="entry name" value="FADPNR"/>
</dbReference>
<evidence type="ECO:0000256" key="13">
    <source>
        <dbReference type="PIRSR" id="PIRSR000350-4"/>
    </source>
</evidence>
<evidence type="ECO:0000259" key="15">
    <source>
        <dbReference type="Pfam" id="PF02852"/>
    </source>
</evidence>
<dbReference type="PANTHER" id="PTHR22912:SF219">
    <property type="entry name" value="DIHYDROLIPOYL DEHYDROGENASE"/>
    <property type="match status" value="1"/>
</dbReference>
<evidence type="ECO:0000256" key="9">
    <source>
        <dbReference type="ARBA" id="ARBA00023284"/>
    </source>
</evidence>
<keyword evidence="12" id="KW-0547">Nucleotide-binding</keyword>
<dbReference type="PANTHER" id="PTHR22912">
    <property type="entry name" value="DISULFIDE OXIDOREDUCTASE"/>
    <property type="match status" value="1"/>
</dbReference>
<comment type="caution">
    <text evidence="17">The sequence shown here is derived from an EMBL/GenBank/DDBJ whole genome shotgun (WGS) entry which is preliminary data.</text>
</comment>
<comment type="miscellaneous">
    <text evidence="14">The active site is a redox-active disulfide bond.</text>
</comment>
<dbReference type="PROSITE" id="PS00076">
    <property type="entry name" value="PYRIDINE_REDOX_1"/>
    <property type="match status" value="1"/>
</dbReference>
<dbReference type="Proteomes" id="UP000187367">
    <property type="component" value="Unassembled WGS sequence"/>
</dbReference>
<dbReference type="RefSeq" id="WP_076762421.1">
    <property type="nucleotide sequence ID" value="NZ_JARMMH010000002.1"/>
</dbReference>
<protein>
    <recommendedName>
        <fullName evidence="3 14">Dihydrolipoyl dehydrogenase</fullName>
        <ecNumber evidence="2 14">1.8.1.4</ecNumber>
    </recommendedName>
</protein>
<dbReference type="InterPro" id="IPR050151">
    <property type="entry name" value="Class-I_Pyr_Nuc-Dis_Oxidored"/>
</dbReference>
<dbReference type="SUPFAM" id="SSF55424">
    <property type="entry name" value="FAD/NAD-linked reductases, dimerisation (C-terminal) domain"/>
    <property type="match status" value="1"/>
</dbReference>
<feature type="domain" description="Pyridine nucleotide-disulphide oxidoreductase dimerisation" evidence="15">
    <location>
        <begin position="340"/>
        <end position="448"/>
    </location>
</feature>
<feature type="binding site" evidence="12">
    <location>
        <position position="200"/>
    </location>
    <ligand>
        <name>NAD(+)</name>
        <dbReference type="ChEBI" id="CHEBI:57540"/>
    </ligand>
</feature>
<comment type="similarity">
    <text evidence="1 14">Belongs to the class-I pyridine nucleotide-disulfide oxidoreductase family.</text>
</comment>
<keyword evidence="5 12" id="KW-0274">FAD</keyword>
<evidence type="ECO:0000313" key="18">
    <source>
        <dbReference type="Proteomes" id="UP000187367"/>
    </source>
</evidence>
<keyword evidence="9 14" id="KW-0676">Redox-active center</keyword>
<feature type="binding site" evidence="12">
    <location>
        <position position="266"/>
    </location>
    <ligand>
        <name>NAD(+)</name>
        <dbReference type="ChEBI" id="CHEBI:57540"/>
    </ligand>
</feature>